<organism evidence="2 3">
    <name type="scientific">Aduncisulcus paluster</name>
    <dbReference type="NCBI Taxonomy" id="2918883"/>
    <lineage>
        <taxon>Eukaryota</taxon>
        <taxon>Metamonada</taxon>
        <taxon>Carpediemonas-like organisms</taxon>
        <taxon>Aduncisulcus</taxon>
    </lineage>
</organism>
<dbReference type="Proteomes" id="UP001057375">
    <property type="component" value="Unassembled WGS sequence"/>
</dbReference>
<protein>
    <submittedName>
        <fullName evidence="2">Vam6/VPS39/TRAP1 family like protein</fullName>
    </submittedName>
</protein>
<proteinExistence type="predicted"/>
<comment type="caution">
    <text evidence="2">The sequence shown here is derived from an EMBL/GenBank/DDBJ whole genome shotgun (WGS) entry which is preliminary data.</text>
</comment>
<dbReference type="InterPro" id="IPR032914">
    <property type="entry name" value="Vam6/VPS39/TRAP1"/>
</dbReference>
<evidence type="ECO:0000313" key="2">
    <source>
        <dbReference type="EMBL" id="GKT19204.1"/>
    </source>
</evidence>
<sequence length="135" mass="15419">LSTALLTLCRHYIHVDSRLVFTALPDALPVRELRPYIGVMLSHLQLERRKMVLKRGLLSARYTSLEKRLIDARNVNFEVDKFSVCQVCGGRIGTRPFTVYPNGFIACEECGDRQTDNIGTYQKEFEILSKIDGKL</sequence>
<gene>
    <name evidence="2" type="ORF">ADUPG1_011462</name>
</gene>
<dbReference type="EMBL" id="BQXS01012027">
    <property type="protein sequence ID" value="GKT19204.1"/>
    <property type="molecule type" value="Genomic_DNA"/>
</dbReference>
<reference evidence="2" key="1">
    <citation type="submission" date="2022-03" db="EMBL/GenBank/DDBJ databases">
        <title>Draft genome sequence of Aduncisulcus paluster, a free-living microaerophilic Fornicata.</title>
        <authorList>
            <person name="Yuyama I."/>
            <person name="Kume K."/>
            <person name="Tamura T."/>
            <person name="Inagaki Y."/>
            <person name="Hashimoto T."/>
        </authorList>
    </citation>
    <scope>NUCLEOTIDE SEQUENCE</scope>
    <source>
        <strain evidence="2">NY0171</strain>
    </source>
</reference>
<evidence type="ECO:0000313" key="3">
    <source>
        <dbReference type="Proteomes" id="UP001057375"/>
    </source>
</evidence>
<feature type="non-terminal residue" evidence="2">
    <location>
        <position position="1"/>
    </location>
</feature>
<name>A0ABQ5JXP6_9EUKA</name>
<keyword evidence="3" id="KW-1185">Reference proteome</keyword>
<dbReference type="InterPro" id="IPR019453">
    <property type="entry name" value="VPS39/TGFA1_Znf"/>
</dbReference>
<dbReference type="PANTHER" id="PTHR12894">
    <property type="entry name" value="CNH DOMAIN CONTAINING"/>
    <property type="match status" value="1"/>
</dbReference>
<accession>A0ABQ5JXP6</accession>
<dbReference type="PANTHER" id="PTHR12894:SF27">
    <property type="entry name" value="TRANSFORMING GROWTH FACTOR-BETA RECEPTOR-ASSOCIATED PROTEIN 1"/>
    <property type="match status" value="1"/>
</dbReference>
<evidence type="ECO:0000259" key="1">
    <source>
        <dbReference type="Pfam" id="PF10367"/>
    </source>
</evidence>
<dbReference type="Pfam" id="PF10367">
    <property type="entry name" value="zf-Vps39_C"/>
    <property type="match status" value="1"/>
</dbReference>
<feature type="domain" description="Vacuolar sorting protein 39/Transforming growth factor beta receptor-associated zinc finger" evidence="1">
    <location>
        <begin position="76"/>
        <end position="114"/>
    </location>
</feature>